<accession>A0ABS3SG83</accession>
<dbReference type="EMBL" id="JAGFBM010000003">
    <property type="protein sequence ID" value="MBO3084742.1"/>
    <property type="molecule type" value="Genomic_DNA"/>
</dbReference>
<evidence type="ECO:0000256" key="1">
    <source>
        <dbReference type="ARBA" id="ARBA00023015"/>
    </source>
</evidence>
<dbReference type="Gene3D" id="1.10.10.10">
    <property type="entry name" value="Winged helix-like DNA-binding domain superfamily/Winged helix DNA-binding domain"/>
    <property type="match status" value="1"/>
</dbReference>
<evidence type="ECO:0000256" key="3">
    <source>
        <dbReference type="ARBA" id="ARBA00023163"/>
    </source>
</evidence>
<dbReference type="Pfam" id="PF00392">
    <property type="entry name" value="GntR"/>
    <property type="match status" value="1"/>
</dbReference>
<dbReference type="InterPro" id="IPR000524">
    <property type="entry name" value="Tscrpt_reg_HTH_GntR"/>
</dbReference>
<dbReference type="RefSeq" id="WP_208214537.1">
    <property type="nucleotide sequence ID" value="NZ_CP074404.1"/>
</dbReference>
<dbReference type="SUPFAM" id="SSF46785">
    <property type="entry name" value="Winged helix' DNA-binding domain"/>
    <property type="match status" value="1"/>
</dbReference>
<dbReference type="InterPro" id="IPR008920">
    <property type="entry name" value="TF_FadR/GntR_C"/>
</dbReference>
<name>A0ABS3SG83_9CELL</name>
<dbReference type="PANTHER" id="PTHR43537:SF44">
    <property type="entry name" value="GNTR FAMILY REGULATORY PROTEIN"/>
    <property type="match status" value="1"/>
</dbReference>
<dbReference type="CDD" id="cd07377">
    <property type="entry name" value="WHTH_GntR"/>
    <property type="match status" value="1"/>
</dbReference>
<keyword evidence="1" id="KW-0805">Transcription regulation</keyword>
<feature type="domain" description="HTH gntR-type" evidence="4">
    <location>
        <begin position="10"/>
        <end position="78"/>
    </location>
</feature>
<dbReference type="InterPro" id="IPR036390">
    <property type="entry name" value="WH_DNA-bd_sf"/>
</dbReference>
<protein>
    <submittedName>
        <fullName evidence="5">FadR family transcriptional regulator</fullName>
    </submittedName>
</protein>
<keyword evidence="6" id="KW-1185">Reference proteome</keyword>
<evidence type="ECO:0000313" key="6">
    <source>
        <dbReference type="Proteomes" id="UP000678317"/>
    </source>
</evidence>
<dbReference type="SMART" id="SM00895">
    <property type="entry name" value="FCD"/>
    <property type="match status" value="1"/>
</dbReference>
<dbReference type="SMART" id="SM00345">
    <property type="entry name" value="HTH_GNTR"/>
    <property type="match status" value="1"/>
</dbReference>
<dbReference type="PROSITE" id="PS50949">
    <property type="entry name" value="HTH_GNTR"/>
    <property type="match status" value="1"/>
</dbReference>
<keyword evidence="2" id="KW-0238">DNA-binding</keyword>
<evidence type="ECO:0000313" key="5">
    <source>
        <dbReference type="EMBL" id="MBO3084742.1"/>
    </source>
</evidence>
<proteinExistence type="predicted"/>
<dbReference type="PANTHER" id="PTHR43537">
    <property type="entry name" value="TRANSCRIPTIONAL REGULATOR, GNTR FAMILY"/>
    <property type="match status" value="1"/>
</dbReference>
<dbReference type="PRINTS" id="PR00035">
    <property type="entry name" value="HTHGNTR"/>
</dbReference>
<keyword evidence="3" id="KW-0804">Transcription</keyword>
<dbReference type="Pfam" id="PF07729">
    <property type="entry name" value="FCD"/>
    <property type="match status" value="1"/>
</dbReference>
<dbReference type="Proteomes" id="UP000678317">
    <property type="component" value="Unassembled WGS sequence"/>
</dbReference>
<dbReference type="SUPFAM" id="SSF48008">
    <property type="entry name" value="GntR ligand-binding domain-like"/>
    <property type="match status" value="1"/>
</dbReference>
<comment type="caution">
    <text evidence="5">The sequence shown here is derived from an EMBL/GenBank/DDBJ whole genome shotgun (WGS) entry which is preliminary data.</text>
</comment>
<dbReference type="Gene3D" id="1.20.120.530">
    <property type="entry name" value="GntR ligand-binding domain-like"/>
    <property type="match status" value="1"/>
</dbReference>
<dbReference type="InterPro" id="IPR036388">
    <property type="entry name" value="WH-like_DNA-bd_sf"/>
</dbReference>
<evidence type="ECO:0000259" key="4">
    <source>
        <dbReference type="PROSITE" id="PS50949"/>
    </source>
</evidence>
<evidence type="ECO:0000256" key="2">
    <source>
        <dbReference type="ARBA" id="ARBA00023125"/>
    </source>
</evidence>
<sequence length="251" mass="27415">MLKVEQRDRRALPDIVVERFLTAMKSGELKPGEQLPTETELARDLGIGRTSLREAIQRLRTMGAVEVRAGLGTFVVDRTRMEPVHSFVQWSADNDFEVTELFEARMSLEVTAAGLAAERATTRELALLDRAARKHRAAEHLESRIDSDEGFHEVLVACAHSALLSKLYAILVPGLREFRSMSLAIPASATTSADTHDAIVAAIVAGDPTAAREATVEHLWGLYSMITSAANANSPDGTPRRQIADKAVWCG</sequence>
<reference evidence="5 6" key="1">
    <citation type="submission" date="2021-03" db="EMBL/GenBank/DDBJ databases">
        <title>novel species in genus Cellulomonas.</title>
        <authorList>
            <person name="Zhang G."/>
        </authorList>
    </citation>
    <scope>NUCLEOTIDE SEQUENCE [LARGE SCALE GENOMIC DNA]</scope>
    <source>
        <strain evidence="6">zg-ZUI188</strain>
    </source>
</reference>
<gene>
    <name evidence="5" type="ORF">J4035_08830</name>
</gene>
<dbReference type="InterPro" id="IPR011711">
    <property type="entry name" value="GntR_C"/>
</dbReference>
<organism evidence="5 6">
    <name type="scientific">Cellulomonas fengjieae</name>
    <dbReference type="NCBI Taxonomy" id="2819978"/>
    <lineage>
        <taxon>Bacteria</taxon>
        <taxon>Bacillati</taxon>
        <taxon>Actinomycetota</taxon>
        <taxon>Actinomycetes</taxon>
        <taxon>Micrococcales</taxon>
        <taxon>Cellulomonadaceae</taxon>
        <taxon>Cellulomonas</taxon>
    </lineage>
</organism>